<protein>
    <submittedName>
        <fullName evidence="1">15987_t:CDS:1</fullName>
    </submittedName>
</protein>
<proteinExistence type="predicted"/>
<accession>A0ACA9SR37</accession>
<comment type="caution">
    <text evidence="1">The sequence shown here is derived from an EMBL/GenBank/DDBJ whole genome shotgun (WGS) entry which is preliminary data.</text>
</comment>
<keyword evidence="2" id="KW-1185">Reference proteome</keyword>
<name>A0ACA9SR37_9GLOM</name>
<evidence type="ECO:0000313" key="1">
    <source>
        <dbReference type="EMBL" id="CAG8844064.1"/>
    </source>
</evidence>
<dbReference type="EMBL" id="CAJVQC010140926">
    <property type="protein sequence ID" value="CAG8844064.1"/>
    <property type="molecule type" value="Genomic_DNA"/>
</dbReference>
<organism evidence="1 2">
    <name type="scientific">Racocetra persica</name>
    <dbReference type="NCBI Taxonomy" id="160502"/>
    <lineage>
        <taxon>Eukaryota</taxon>
        <taxon>Fungi</taxon>
        <taxon>Fungi incertae sedis</taxon>
        <taxon>Mucoromycota</taxon>
        <taxon>Glomeromycotina</taxon>
        <taxon>Glomeromycetes</taxon>
        <taxon>Diversisporales</taxon>
        <taxon>Gigasporaceae</taxon>
        <taxon>Racocetra</taxon>
    </lineage>
</organism>
<sequence>TIPITINNSIHPFNRPRADNKKHSIIFYFRKNKCLVCGYMFRTDPKVSTMKKHFATKHNDDWKEYVKNGKFNEKLLLAKEIVKKSVKKPDTSDLIQKLQNTKSVEKKNIVRRNKNVKKPYIIIKKSDPLVTGLNREIMN</sequence>
<feature type="non-terminal residue" evidence="1">
    <location>
        <position position="1"/>
    </location>
</feature>
<feature type="non-terminal residue" evidence="1">
    <location>
        <position position="139"/>
    </location>
</feature>
<dbReference type="Proteomes" id="UP000789920">
    <property type="component" value="Unassembled WGS sequence"/>
</dbReference>
<evidence type="ECO:0000313" key="2">
    <source>
        <dbReference type="Proteomes" id="UP000789920"/>
    </source>
</evidence>
<reference evidence="1" key="1">
    <citation type="submission" date="2021-06" db="EMBL/GenBank/DDBJ databases">
        <authorList>
            <person name="Kallberg Y."/>
            <person name="Tangrot J."/>
            <person name="Rosling A."/>
        </authorList>
    </citation>
    <scope>NUCLEOTIDE SEQUENCE</scope>
    <source>
        <strain evidence="1">MA461A</strain>
    </source>
</reference>
<gene>
    <name evidence="1" type="ORF">RPERSI_LOCUS33045</name>
</gene>